<dbReference type="Pfam" id="PF17101">
    <property type="entry name" value="Stealth_CR1"/>
    <property type="match status" value="1"/>
</dbReference>
<feature type="domain" description="Stealth protein CR2 conserved region 2" evidence="4">
    <location>
        <begin position="36"/>
        <end position="138"/>
    </location>
</feature>
<dbReference type="RefSeq" id="WP_141345635.1">
    <property type="nucleotide sequence ID" value="NZ_BJLF01000009.1"/>
</dbReference>
<evidence type="ECO:0000256" key="2">
    <source>
        <dbReference type="ARBA" id="ARBA00022679"/>
    </source>
</evidence>
<dbReference type="EMBL" id="BJLF01000009">
    <property type="protein sequence ID" value="GEA51317.1"/>
    <property type="molecule type" value="Genomic_DNA"/>
</dbReference>
<evidence type="ECO:0000256" key="1">
    <source>
        <dbReference type="ARBA" id="ARBA00007583"/>
    </source>
</evidence>
<dbReference type="InterPro" id="IPR021520">
    <property type="entry name" value="Stealth_CR2"/>
</dbReference>
<evidence type="ECO:0000259" key="4">
    <source>
        <dbReference type="Pfam" id="PF11380"/>
    </source>
</evidence>
<evidence type="ECO:0000256" key="3">
    <source>
        <dbReference type="ARBA" id="ARBA00023169"/>
    </source>
</evidence>
<dbReference type="PANTHER" id="PTHR24045">
    <property type="match status" value="1"/>
</dbReference>
<dbReference type="InterPro" id="IPR031358">
    <property type="entry name" value="Stealth_CR1"/>
</dbReference>
<organism evidence="6 7">
    <name type="scientific">Vibrio inusitatus NBRC 102082</name>
    <dbReference type="NCBI Taxonomy" id="1219070"/>
    <lineage>
        <taxon>Bacteria</taxon>
        <taxon>Pseudomonadati</taxon>
        <taxon>Pseudomonadota</taxon>
        <taxon>Gammaproteobacteria</taxon>
        <taxon>Vibrionales</taxon>
        <taxon>Vibrionaceae</taxon>
        <taxon>Vibrio</taxon>
    </lineage>
</organism>
<evidence type="ECO:0000313" key="7">
    <source>
        <dbReference type="Proteomes" id="UP000318717"/>
    </source>
</evidence>
<dbReference type="AlphaFoldDB" id="A0A4Y3HW85"/>
<dbReference type="GO" id="GO:0000271">
    <property type="term" value="P:polysaccharide biosynthetic process"/>
    <property type="evidence" value="ECO:0007669"/>
    <property type="project" value="UniProtKB-KW"/>
</dbReference>
<dbReference type="InterPro" id="IPR047141">
    <property type="entry name" value="Stealth"/>
</dbReference>
<gene>
    <name evidence="6" type="primary">cps2G</name>
    <name evidence="6" type="ORF">VIN01S_21210</name>
</gene>
<dbReference type="Proteomes" id="UP000318717">
    <property type="component" value="Unassembled WGS sequence"/>
</dbReference>
<accession>A0A4Y3HW85</accession>
<comment type="caution">
    <text evidence="6">The sequence shown here is derived from an EMBL/GenBank/DDBJ whole genome shotgun (WGS) entry which is preliminary data.</text>
</comment>
<name>A0A4Y3HW85_9VIBR</name>
<evidence type="ECO:0000259" key="5">
    <source>
        <dbReference type="Pfam" id="PF17101"/>
    </source>
</evidence>
<reference evidence="6 7" key="1">
    <citation type="submission" date="2019-06" db="EMBL/GenBank/DDBJ databases">
        <title>Whole genome shotgun sequence of Vibrio inusitatus NBRC 102082.</title>
        <authorList>
            <person name="Hosoyama A."/>
            <person name="Uohara A."/>
            <person name="Ohji S."/>
            <person name="Ichikawa N."/>
        </authorList>
    </citation>
    <scope>NUCLEOTIDE SEQUENCE [LARGE SCALE GENOMIC DNA]</scope>
    <source>
        <strain evidence="6 7">NBRC 102082</strain>
    </source>
</reference>
<dbReference type="GO" id="GO:0016772">
    <property type="term" value="F:transferase activity, transferring phosphorus-containing groups"/>
    <property type="evidence" value="ECO:0007669"/>
    <property type="project" value="InterPro"/>
</dbReference>
<feature type="domain" description="Stealth protein CR1 conserved region 1" evidence="5">
    <location>
        <begin position="1"/>
        <end position="25"/>
    </location>
</feature>
<evidence type="ECO:0000313" key="6">
    <source>
        <dbReference type="EMBL" id="GEA51317.1"/>
    </source>
</evidence>
<keyword evidence="2 6" id="KW-0808">Transferase</keyword>
<keyword evidence="3" id="KW-0270">Exopolysaccharide synthesis</keyword>
<dbReference type="Pfam" id="PF11380">
    <property type="entry name" value="Stealth_CR2"/>
    <property type="match status" value="1"/>
</dbReference>
<comment type="similarity">
    <text evidence="1">Belongs to the stealth family.</text>
</comment>
<proteinExistence type="inferred from homology"/>
<dbReference type="OrthoDB" id="9776077at2"/>
<protein>
    <submittedName>
        <fullName evidence="6">Exopolysaccharide phosphotransferase cps2G</fullName>
    </submittedName>
</protein>
<dbReference type="PANTHER" id="PTHR24045:SF0">
    <property type="entry name" value="N-ACETYLGLUCOSAMINE-1-PHOSPHOTRANSFERASE SUBUNITS ALPHA_BETA"/>
    <property type="match status" value="1"/>
</dbReference>
<keyword evidence="7" id="KW-1185">Reference proteome</keyword>
<sequence>MKVDIVYTWVNDCDALWLDKRKKYLYKTTEEEITNRYDDQDELKYSLRSVAKFAPWINHIYIVTDNQKPNWLKYNSKISIINHEEIIPNKYLPTFNSSVIELFIHRIPNLSENFLYLNDDVLFGRNLNFSDFYKNKTTPYAFTSSILQKHRNGRKNIDYHQESILSARQQVYLTHHKHINFAFRHSAKAYIKSRVEYVFEKYSLYLLSAANDKFRKTPVNIDYLYLYHEIAENRVKTRYIRTLKNKSLLLFNSRTYLYINKKNEELISELDSLKPFMVCMNDVTNSDNINKLFSKTSLHLKSQYEK</sequence>